<feature type="transmembrane region" description="Helical" evidence="1">
    <location>
        <begin position="291"/>
        <end position="312"/>
    </location>
</feature>
<dbReference type="EMBL" id="JAJHZM010000001">
    <property type="protein sequence ID" value="MDC4181624.1"/>
    <property type="molecule type" value="Genomic_DNA"/>
</dbReference>
<evidence type="ECO:0000256" key="1">
    <source>
        <dbReference type="SAM" id="Phobius"/>
    </source>
</evidence>
<comment type="caution">
    <text evidence="3">The sequence shown here is derived from an EMBL/GenBank/DDBJ whole genome shotgun (WGS) entry which is preliminary data.</text>
</comment>
<protein>
    <submittedName>
        <fullName evidence="3">ComEC/Rec2 family competence protein</fullName>
    </submittedName>
</protein>
<name>A0ABT5G9N8_9MOLU</name>
<evidence type="ECO:0000313" key="3">
    <source>
        <dbReference type="EMBL" id="MDC4181624.1"/>
    </source>
</evidence>
<evidence type="ECO:0000313" key="4">
    <source>
        <dbReference type="Proteomes" id="UP001220940"/>
    </source>
</evidence>
<keyword evidence="4" id="KW-1185">Reference proteome</keyword>
<dbReference type="RefSeq" id="WP_255034477.1">
    <property type="nucleotide sequence ID" value="NZ_CP101414.1"/>
</dbReference>
<feature type="transmembrane region" description="Helical" evidence="1">
    <location>
        <begin position="138"/>
        <end position="158"/>
    </location>
</feature>
<gene>
    <name evidence="3" type="ORF">LNO68_00260</name>
</gene>
<dbReference type="Proteomes" id="UP001220940">
    <property type="component" value="Unassembled WGS sequence"/>
</dbReference>
<feature type="transmembrane region" description="Helical" evidence="1">
    <location>
        <begin position="215"/>
        <end position="231"/>
    </location>
</feature>
<evidence type="ECO:0000259" key="2">
    <source>
        <dbReference type="Pfam" id="PF03772"/>
    </source>
</evidence>
<keyword evidence="1" id="KW-1133">Transmembrane helix</keyword>
<feature type="transmembrane region" description="Helical" evidence="1">
    <location>
        <begin position="170"/>
        <end position="188"/>
    </location>
</feature>
<feature type="transmembrane region" description="Helical" evidence="1">
    <location>
        <begin position="324"/>
        <end position="342"/>
    </location>
</feature>
<dbReference type="NCBIfam" id="TIGR00360">
    <property type="entry name" value="ComEC_N-term"/>
    <property type="match status" value="1"/>
</dbReference>
<feature type="transmembrane region" description="Helical" evidence="1">
    <location>
        <begin position="59"/>
        <end position="79"/>
    </location>
</feature>
<dbReference type="InterPro" id="IPR004477">
    <property type="entry name" value="ComEC_N"/>
</dbReference>
<accession>A0ABT5G9N8</accession>
<feature type="domain" description="ComEC/Rec2-related protein" evidence="2">
    <location>
        <begin position="134"/>
        <end position="357"/>
    </location>
</feature>
<keyword evidence="1" id="KW-0472">Membrane</keyword>
<reference evidence="3" key="1">
    <citation type="submission" date="2021-11" db="EMBL/GenBank/DDBJ databases">
        <title>Description of Mycoplasma bradburyaesp. nov.from sea birds: a tribute to a great mycoplasmologist.</title>
        <authorList>
            <person name="Ramirez A.S."/>
            <person name="Poveda C."/>
            <person name="Suarez-Perez A."/>
            <person name="Rosales R.S."/>
            <person name="Dijkman R."/>
            <person name="Feberwee A."/>
            <person name="Spergser J."/>
            <person name="Szostak M.P."/>
            <person name="Ressel L."/>
            <person name="Calabuig P."/>
            <person name="Catania S."/>
            <person name="Gobbo F."/>
            <person name="Timofte D."/>
            <person name="Poveda J.B."/>
        </authorList>
    </citation>
    <scope>NUCLEOTIDE SEQUENCE [LARGE SCALE GENOMIC DNA]</scope>
    <source>
        <strain evidence="3">T158</strain>
    </source>
</reference>
<dbReference type="Pfam" id="PF03772">
    <property type="entry name" value="Competence"/>
    <property type="match status" value="1"/>
</dbReference>
<feature type="transmembrane region" description="Helical" evidence="1">
    <location>
        <begin position="12"/>
        <end position="30"/>
    </location>
</feature>
<sequence length="373" mass="43929">MELKRRINIKENYGLALMFCLVSIWLLGYTFNKQQWILIGILGVVFFIVSFFLFNCKIAIFICVLFVLFLGYYLIYYFLDIKGVSFKELLDRIPEEYDLRKIILKYLNTNERKQSRGFLLLMIFNIRNNDNRVIYNQILNLSIAHLLVVSGLHLSLINITIQKIFKKSKIIGNFVSFPVLIFYCYLLSFSYGVTRILLCLFINLILKKIIKEKDISFLVLAISGLVLLLFNPYAFLSYSYMLSYLSVSVITAIYQIEKINNFAKSIISSVLINIVLGGLIINGYGKINLLTIFWSIILSPIIMSIYFLNLFLFPFNVIWPYLEILHNVFFIIIETFQINYFVINLSELANWTPYYYLLIYYLFISNMWVMRLI</sequence>
<feature type="transmembrane region" description="Helical" evidence="1">
    <location>
        <begin position="36"/>
        <end position="54"/>
    </location>
</feature>
<feature type="transmembrane region" description="Helical" evidence="1">
    <location>
        <begin position="194"/>
        <end position="210"/>
    </location>
</feature>
<organism evidence="3 4">
    <name type="scientific">Mycoplasma bradburyae</name>
    <dbReference type="NCBI Taxonomy" id="2963128"/>
    <lineage>
        <taxon>Bacteria</taxon>
        <taxon>Bacillati</taxon>
        <taxon>Mycoplasmatota</taxon>
        <taxon>Mollicutes</taxon>
        <taxon>Mycoplasmataceae</taxon>
        <taxon>Mycoplasma</taxon>
    </lineage>
</organism>
<feature type="transmembrane region" description="Helical" evidence="1">
    <location>
        <begin position="266"/>
        <end position="285"/>
    </location>
</feature>
<proteinExistence type="predicted"/>
<feature type="transmembrane region" description="Helical" evidence="1">
    <location>
        <begin position="354"/>
        <end position="372"/>
    </location>
</feature>
<keyword evidence="1" id="KW-0812">Transmembrane</keyword>